<dbReference type="InterPro" id="IPR000953">
    <property type="entry name" value="Chromo/chromo_shadow_dom"/>
</dbReference>
<dbReference type="PROSITE" id="PS51192">
    <property type="entry name" value="HELICASE_ATP_BIND_1"/>
    <property type="match status" value="1"/>
</dbReference>
<dbReference type="SMART" id="SM00249">
    <property type="entry name" value="PHD"/>
    <property type="match status" value="1"/>
</dbReference>
<feature type="compositionally biased region" description="Polar residues" evidence="11">
    <location>
        <begin position="86"/>
        <end position="97"/>
    </location>
</feature>
<dbReference type="GO" id="GO:0003682">
    <property type="term" value="F:chromatin binding"/>
    <property type="evidence" value="ECO:0000318"/>
    <property type="project" value="GO_Central"/>
</dbReference>
<keyword evidence="8" id="KW-0067">ATP-binding</keyword>
<dbReference type="InterPro" id="IPR016197">
    <property type="entry name" value="Chromo-like_dom_sf"/>
</dbReference>
<dbReference type="Gene3D" id="3.30.40.10">
    <property type="entry name" value="Zinc/RING finger domain, C3HC4 (zinc finger)"/>
    <property type="match status" value="1"/>
</dbReference>
<dbReference type="GO" id="GO:0016887">
    <property type="term" value="F:ATP hydrolysis activity"/>
    <property type="evidence" value="ECO:0000318"/>
    <property type="project" value="GO_Central"/>
</dbReference>
<dbReference type="SUPFAM" id="SSF54160">
    <property type="entry name" value="Chromo domain-like"/>
    <property type="match status" value="2"/>
</dbReference>
<dbReference type="InterPro" id="IPR000330">
    <property type="entry name" value="SNF2_N"/>
</dbReference>
<evidence type="ECO:0000259" key="13">
    <source>
        <dbReference type="PROSITE" id="PS50016"/>
    </source>
</evidence>
<evidence type="ECO:0000313" key="17">
    <source>
        <dbReference type="EnsemblPlants" id="Pp3c10_2280V3.1"/>
    </source>
</evidence>
<keyword evidence="7" id="KW-0862">Zinc</keyword>
<comment type="subcellular location">
    <subcellularLocation>
        <location evidence="1">Nucleus</location>
    </subcellularLocation>
</comment>
<evidence type="ECO:0000256" key="4">
    <source>
        <dbReference type="ARBA" id="ARBA00022741"/>
    </source>
</evidence>
<feature type="compositionally biased region" description="Low complexity" evidence="11">
    <location>
        <begin position="1291"/>
        <end position="1301"/>
    </location>
</feature>
<dbReference type="SUPFAM" id="SSF52540">
    <property type="entry name" value="P-loop containing nucleoside triphosphate hydrolases"/>
    <property type="match status" value="2"/>
</dbReference>
<sequence>MGEQVKDGLSNRLRRIVKQERYYGEEASSEGDKSEIELGSLREVIDKEQSVQKGKKRTLRAGKEGKEGQAEDGKAEHTCGMEKSVKSTSGTPQLKNSKGSRRMKRRTSDRVGKKFEEEHSDEISGDAKAMVKEKRGQKDSRGASRIRRETDKKAKAGSRSRPTRSAKATGRSVQPISRKKLRGLQHVEEAMSEEGGSREESSDTGSSDSAISDSSEDSGRGKHAKPSVRTRLSKRKSDEIDLGFGKKARRRGSGLGDSSPLDVSRSSQKPRIESDDDFIMEGNQDSSSCSEDNKMKTDEESDDVSGDICARDNTKGRVSKKGKSPRMKEEPSENQDSSDEEVCSVCEFAGAADLMLLCDGENCEEAFHSFCLKFPLQTIPEGDWLCPLCLYVKRAKEVTDTPVKRTPKLRAKMIPSVKRVEAIFGFREDPSSSEDQKQRKLQYLVKWCSLSHRHDTWVPEDWLLFADRTRLATYQRKSSIGDGDEMSDERRPEWVQIDRVIACRDQVKQSVVGKAPSSKSSKKEYLVKWTNIEYNGSTWEEENNDEDMQEAITKFNERRKLAERKACISPIDRVVAPAITEQPKYISGGVLHDYQLQGLKWLLSNYQQRKSVILADEMGLGKTIQAVSFIMALKHENLSNKPVLVIGPKSTLVGWEQEFRQWGADLNSVIYQGDKDSRTMIRDHEFYTKEKIPLFDVLVTSYDLAMLDNTLLQKFNWACIIVDEGHRVKNTRSKLGILLGRQTTDFRLLLTGTPVQNTLTELFALLNFLDPSEFPDPERSAQEFAQVDALSGAGSKGEGGVEQQISRLHELLTPRMLRRLKADVMQGMIPGKKYVEVMCALTPLQRHLYGAILKKNYKQLNRGNTTGKKRSLNFILMDLKMVCNHPYLFPGKEPELGDPDELFRLLVTASGKFQLLEKLLPRLKEGGHRVLLFSQMTGMLDILEDFLTHLNFKFCRIDGSTLASERQKQIADFNSTNSDIFIFLISTRAGGLGINLPSADTVIIYDPDFNPFVDLQAQARAHRIGQENVVLVYQLITKCSVEEKIIERSRQKLAMENLVMSSSEKDTAEDVNTLLLHGARKVLEEHDVEATSVKWTNENLELLLNRDISDTKGVKEGGAGYLGAVQEPGGMLGGLPVEGSPLKPGREWDDLLGKLAEQDMEAEEAKLGRGKRQRRKIQYSFEPNINAHEDEEGGGDAVEDDPSCSDASASSSGSDSDVSLDDEKRTGTRGPYLAKVKSMKEELGINSSQSQQHPGVGPYQLPNSNPALNPLLVSPKHPQSSKVIPPPSSSPPYTNQPSPSQHAYRPPLVPWAAPPFPPPHSTTISSSSQSPGLSHRHFPAPYPPAWNEISASPGTFQGPRPWEYSASRTQVLSRPSVSIPQTYQPLQPSPSSSRELLNPVRPPVHGSVPHQTVKLEVSGNLSPKDLNVPVTCSTMKQGTSPKSSKVTSTSRSSEQGPSPKGMKMTSTSISKQLGTRPPNSSIGQTAISEVDRKHVSSPLGPNVTHFSVPKSHSLPYKTNPAPGSVVAPQEGTPLQGVLSQPPKEQSSSSDFFSLAEVLRRTGSQLSASQASPPANVLQDANGLSLEDVLRQTGSLLSGSQASSKSKVLQDAKNLSLEDVLRQTGSILTATKHVLTTGTPSKLFEEAKNMSLEDVLRRTGATNIAIEDVYKRIGSTTSGTPSQLLQDSTNMSLEEVLRQTGSKLIAPNRAPFSKPSVLQKHAPEPFMPLGVLNRNDPKSVESKRAKSVLVPPSSQVSLDTKSNSSAAVPQQSVATRSETKQAVSVDSKSNFSEAVSQKNGSPLAGTNPRKPKQNARCQGSVAIVFDQHVYQHHLKTADIETWIYLCASAFHVALCCLLGIPFV</sequence>
<dbReference type="SUPFAM" id="SSF57903">
    <property type="entry name" value="FYVE/PHD zinc finger"/>
    <property type="match status" value="1"/>
</dbReference>
<feature type="domain" description="Chromo" evidence="12">
    <location>
        <begin position="418"/>
        <end position="486"/>
    </location>
</feature>
<feature type="compositionally biased region" description="Low complexity" evidence="11">
    <location>
        <begin position="203"/>
        <end position="213"/>
    </location>
</feature>
<feature type="compositionally biased region" description="Low complexity" evidence="11">
    <location>
        <begin position="1439"/>
        <end position="1453"/>
    </location>
</feature>
<evidence type="ECO:0000256" key="3">
    <source>
        <dbReference type="ARBA" id="ARBA00022737"/>
    </source>
</evidence>
<dbReference type="InterPro" id="IPR019787">
    <property type="entry name" value="Znf_PHD-finger"/>
</dbReference>
<feature type="compositionally biased region" description="Basic and acidic residues" evidence="11">
    <location>
        <begin position="129"/>
        <end position="154"/>
    </location>
</feature>
<dbReference type="Gene3D" id="2.40.50.40">
    <property type="match status" value="2"/>
</dbReference>
<feature type="compositionally biased region" description="Acidic residues" evidence="11">
    <location>
        <begin position="1189"/>
        <end position="1203"/>
    </location>
</feature>
<evidence type="ECO:0000259" key="12">
    <source>
        <dbReference type="PROSITE" id="PS50013"/>
    </source>
</evidence>
<dbReference type="PROSITE" id="PS50016">
    <property type="entry name" value="ZF_PHD_2"/>
    <property type="match status" value="1"/>
</dbReference>
<feature type="region of interest" description="Disordered" evidence="11">
    <location>
        <begin position="1163"/>
        <end position="1549"/>
    </location>
</feature>
<dbReference type="InterPro" id="IPR011011">
    <property type="entry name" value="Znf_FYVE_PHD"/>
</dbReference>
<evidence type="ECO:0000256" key="11">
    <source>
        <dbReference type="SAM" id="MobiDB-lite"/>
    </source>
</evidence>
<feature type="domain" description="PHD-type" evidence="13">
    <location>
        <begin position="340"/>
        <end position="392"/>
    </location>
</feature>
<feature type="compositionally biased region" description="Basic and acidic residues" evidence="11">
    <location>
        <begin position="106"/>
        <end position="117"/>
    </location>
</feature>
<feature type="compositionally biased region" description="Basic residues" evidence="11">
    <location>
        <begin position="1168"/>
        <end position="1177"/>
    </location>
</feature>
<keyword evidence="18" id="KW-1185">Reference proteome</keyword>
<dbReference type="Pfam" id="PF00271">
    <property type="entry name" value="Helicase_C"/>
    <property type="match status" value="1"/>
</dbReference>
<dbReference type="Pfam" id="PF00628">
    <property type="entry name" value="PHD"/>
    <property type="match status" value="1"/>
</dbReference>
<evidence type="ECO:0008006" key="19">
    <source>
        <dbReference type="Google" id="ProtNLM"/>
    </source>
</evidence>
<dbReference type="EMBL" id="ABEU02000010">
    <property type="protein sequence ID" value="PNR46176.1"/>
    <property type="molecule type" value="Genomic_DNA"/>
</dbReference>
<evidence type="ECO:0000256" key="8">
    <source>
        <dbReference type="ARBA" id="ARBA00022840"/>
    </source>
</evidence>
<feature type="compositionally biased region" description="Basic and acidic residues" evidence="11">
    <location>
        <begin position="185"/>
        <end position="201"/>
    </location>
</feature>
<evidence type="ECO:0000259" key="15">
    <source>
        <dbReference type="PROSITE" id="PS51194"/>
    </source>
</evidence>
<dbReference type="Pfam" id="PF00176">
    <property type="entry name" value="SNF2-rel_dom"/>
    <property type="match status" value="1"/>
</dbReference>
<feature type="compositionally biased region" description="Basic and acidic residues" evidence="11">
    <location>
        <begin position="61"/>
        <end position="85"/>
    </location>
</feature>
<keyword evidence="9" id="KW-0539">Nucleus</keyword>
<feature type="compositionally biased region" description="Polar residues" evidence="11">
    <location>
        <begin position="1758"/>
        <end position="1799"/>
    </location>
</feature>
<dbReference type="InterPro" id="IPR014001">
    <property type="entry name" value="Helicase_ATP-bd"/>
</dbReference>
<reference evidence="17" key="3">
    <citation type="submission" date="2020-12" db="UniProtKB">
        <authorList>
            <consortium name="EnsemblPlants"/>
        </authorList>
    </citation>
    <scope>IDENTIFICATION</scope>
</reference>
<keyword evidence="6" id="KW-0378">Hydrolase</keyword>
<reference evidence="16 18" key="2">
    <citation type="journal article" date="2018" name="Plant J.">
        <title>The Physcomitrella patens chromosome-scale assembly reveals moss genome structure and evolution.</title>
        <authorList>
            <person name="Lang D."/>
            <person name="Ullrich K.K."/>
            <person name="Murat F."/>
            <person name="Fuchs J."/>
            <person name="Jenkins J."/>
            <person name="Haas F.B."/>
            <person name="Piednoel M."/>
            <person name="Gundlach H."/>
            <person name="Van Bel M."/>
            <person name="Meyberg R."/>
            <person name="Vives C."/>
            <person name="Morata J."/>
            <person name="Symeonidi A."/>
            <person name="Hiss M."/>
            <person name="Muchero W."/>
            <person name="Kamisugi Y."/>
            <person name="Saleh O."/>
            <person name="Blanc G."/>
            <person name="Decker E.L."/>
            <person name="van Gessel N."/>
            <person name="Grimwood J."/>
            <person name="Hayes R.D."/>
            <person name="Graham S.W."/>
            <person name="Gunter L.E."/>
            <person name="McDaniel S.F."/>
            <person name="Hoernstein S.N.W."/>
            <person name="Larsson A."/>
            <person name="Li F.W."/>
            <person name="Perroud P.F."/>
            <person name="Phillips J."/>
            <person name="Ranjan P."/>
            <person name="Rokshar D.S."/>
            <person name="Rothfels C.J."/>
            <person name="Schneider L."/>
            <person name="Shu S."/>
            <person name="Stevenson D.W."/>
            <person name="Thummler F."/>
            <person name="Tillich M."/>
            <person name="Villarreal Aguilar J.C."/>
            <person name="Widiez T."/>
            <person name="Wong G.K."/>
            <person name="Wymore A."/>
            <person name="Zhang Y."/>
            <person name="Zimmer A.D."/>
            <person name="Quatrano R.S."/>
            <person name="Mayer K.F.X."/>
            <person name="Goodstein D."/>
            <person name="Casacuberta J.M."/>
            <person name="Vandepoele K."/>
            <person name="Reski R."/>
            <person name="Cuming A.C."/>
            <person name="Tuskan G.A."/>
            <person name="Maumus F."/>
            <person name="Salse J."/>
            <person name="Schmutz J."/>
            <person name="Rensing S.A."/>
        </authorList>
    </citation>
    <scope>NUCLEOTIDE SEQUENCE [LARGE SCALE GENOMIC DNA]</scope>
    <source>
        <strain evidence="17 18">cv. Gransden 2004</strain>
    </source>
</reference>
<dbReference type="EnsemblPlants" id="Pp3c10_2280V3.2">
    <property type="protein sequence ID" value="Pp3c10_2280V3.2"/>
    <property type="gene ID" value="Pp3c10_2280"/>
</dbReference>
<feature type="region of interest" description="Disordered" evidence="11">
    <location>
        <begin position="1725"/>
        <end position="1813"/>
    </location>
</feature>
<dbReference type="SMART" id="SM00298">
    <property type="entry name" value="CHROMO"/>
    <property type="match status" value="2"/>
</dbReference>
<dbReference type="InterPro" id="IPR001965">
    <property type="entry name" value="Znf_PHD"/>
</dbReference>
<proteinExistence type="predicted"/>
<dbReference type="GO" id="GO:0000785">
    <property type="term" value="C:chromatin"/>
    <property type="evidence" value="ECO:0000318"/>
    <property type="project" value="GO_Central"/>
</dbReference>
<accession>A0A2K1JXB9</accession>
<evidence type="ECO:0000256" key="1">
    <source>
        <dbReference type="ARBA" id="ARBA00004123"/>
    </source>
</evidence>
<name>A0A2K1JXB9_PHYPA</name>
<dbReference type="GO" id="GO:0140658">
    <property type="term" value="F:ATP-dependent chromatin remodeler activity"/>
    <property type="evidence" value="ECO:0000318"/>
    <property type="project" value="GO_Central"/>
</dbReference>
<evidence type="ECO:0000256" key="7">
    <source>
        <dbReference type="ARBA" id="ARBA00022833"/>
    </source>
</evidence>
<dbReference type="InterPro" id="IPR023780">
    <property type="entry name" value="Chromo_domain"/>
</dbReference>
<feature type="compositionally biased region" description="Basic residues" evidence="11">
    <location>
        <begin position="155"/>
        <end position="164"/>
    </location>
</feature>
<dbReference type="PANTHER" id="PTHR45623:SF33">
    <property type="entry name" value="OS01G0881000 PROTEIN"/>
    <property type="match status" value="1"/>
</dbReference>
<feature type="compositionally biased region" description="Basic and acidic residues" evidence="11">
    <location>
        <begin position="1734"/>
        <end position="1743"/>
    </location>
</feature>
<dbReference type="PROSITE" id="PS01359">
    <property type="entry name" value="ZF_PHD_1"/>
    <property type="match status" value="1"/>
</dbReference>
<feature type="compositionally biased region" description="Low complexity" evidence="11">
    <location>
        <begin position="1204"/>
        <end position="1217"/>
    </location>
</feature>
<evidence type="ECO:0000259" key="14">
    <source>
        <dbReference type="PROSITE" id="PS51192"/>
    </source>
</evidence>
<keyword evidence="4" id="KW-0547">Nucleotide-binding</keyword>
<dbReference type="InterPro" id="IPR019786">
    <property type="entry name" value="Zinc_finger_PHD-type_CS"/>
</dbReference>
<dbReference type="SMART" id="SM00487">
    <property type="entry name" value="DEXDc"/>
    <property type="match status" value="1"/>
</dbReference>
<feature type="compositionally biased region" description="Pro residues" evidence="11">
    <location>
        <begin position="1307"/>
        <end position="1320"/>
    </location>
</feature>
<evidence type="ECO:0000256" key="5">
    <source>
        <dbReference type="ARBA" id="ARBA00022771"/>
    </source>
</evidence>
<dbReference type="GO" id="GO:0005524">
    <property type="term" value="F:ATP binding"/>
    <property type="evidence" value="ECO:0007669"/>
    <property type="project" value="UniProtKB-KW"/>
</dbReference>
<dbReference type="Gramene" id="Pp3c10_2280V3.1">
    <property type="protein sequence ID" value="Pp3c10_2280V3.1"/>
    <property type="gene ID" value="Pp3c10_2280"/>
</dbReference>
<evidence type="ECO:0000256" key="10">
    <source>
        <dbReference type="PROSITE-ProRule" id="PRU00146"/>
    </source>
</evidence>
<dbReference type="Gene3D" id="3.40.50.300">
    <property type="entry name" value="P-loop containing nucleotide triphosphate hydrolases"/>
    <property type="match status" value="1"/>
</dbReference>
<dbReference type="GO" id="GO:0042393">
    <property type="term" value="F:histone binding"/>
    <property type="evidence" value="ECO:0000318"/>
    <property type="project" value="GO_Central"/>
</dbReference>
<evidence type="ECO:0000256" key="6">
    <source>
        <dbReference type="ARBA" id="ARBA00022801"/>
    </source>
</evidence>
<feature type="domain" description="Helicase C-terminal" evidence="15">
    <location>
        <begin position="915"/>
        <end position="1066"/>
    </location>
</feature>
<dbReference type="Gene3D" id="3.40.50.10810">
    <property type="entry name" value="Tandem AAA-ATPase domain"/>
    <property type="match status" value="1"/>
</dbReference>
<dbReference type="EnsemblPlants" id="Pp3c10_2280V3.1">
    <property type="protein sequence ID" value="Pp3c10_2280V3.1"/>
    <property type="gene ID" value="Pp3c10_2280"/>
</dbReference>
<dbReference type="SMART" id="SM00490">
    <property type="entry name" value="HELICc"/>
    <property type="match status" value="1"/>
</dbReference>
<dbReference type="GO" id="GO:0005634">
    <property type="term" value="C:nucleus"/>
    <property type="evidence" value="ECO:0000318"/>
    <property type="project" value="GO_Central"/>
</dbReference>
<feature type="compositionally biased region" description="Low complexity" evidence="11">
    <location>
        <begin position="1746"/>
        <end position="1757"/>
    </location>
</feature>
<feature type="region of interest" description="Disordered" evidence="11">
    <location>
        <begin position="47"/>
        <end position="337"/>
    </location>
</feature>
<dbReference type="PROSITE" id="PS51194">
    <property type="entry name" value="HELICASE_CTER"/>
    <property type="match status" value="1"/>
</dbReference>
<keyword evidence="3" id="KW-0677">Repeat</keyword>
<evidence type="ECO:0000313" key="16">
    <source>
        <dbReference type="EMBL" id="PNR46176.1"/>
    </source>
</evidence>
<dbReference type="InterPro" id="IPR013083">
    <property type="entry name" value="Znf_RING/FYVE/PHD"/>
</dbReference>
<gene>
    <name evidence="17" type="primary">LOC112287957</name>
    <name evidence="16" type="ORF">PHYPA_013295</name>
</gene>
<dbReference type="Proteomes" id="UP000006727">
    <property type="component" value="Chromosome 10"/>
</dbReference>
<feature type="compositionally biased region" description="Low complexity" evidence="11">
    <location>
        <begin position="1321"/>
        <end position="1333"/>
    </location>
</feature>
<evidence type="ECO:0000256" key="9">
    <source>
        <dbReference type="ARBA" id="ARBA00023242"/>
    </source>
</evidence>
<reference evidence="16 18" key="1">
    <citation type="journal article" date="2008" name="Science">
        <title>The Physcomitrella genome reveals evolutionary insights into the conquest of land by plants.</title>
        <authorList>
            <person name="Rensing S."/>
            <person name="Lang D."/>
            <person name="Zimmer A."/>
            <person name="Terry A."/>
            <person name="Salamov A."/>
            <person name="Shapiro H."/>
            <person name="Nishiyama T."/>
            <person name="Perroud P.-F."/>
            <person name="Lindquist E."/>
            <person name="Kamisugi Y."/>
            <person name="Tanahashi T."/>
            <person name="Sakakibara K."/>
            <person name="Fujita T."/>
            <person name="Oishi K."/>
            <person name="Shin-I T."/>
            <person name="Kuroki Y."/>
            <person name="Toyoda A."/>
            <person name="Suzuki Y."/>
            <person name="Hashimoto A."/>
            <person name="Yamaguchi K."/>
            <person name="Sugano A."/>
            <person name="Kohara Y."/>
            <person name="Fujiyama A."/>
            <person name="Anterola A."/>
            <person name="Aoki S."/>
            <person name="Ashton N."/>
            <person name="Barbazuk W.B."/>
            <person name="Barker E."/>
            <person name="Bennetzen J."/>
            <person name="Bezanilla M."/>
            <person name="Blankenship R."/>
            <person name="Cho S.H."/>
            <person name="Dutcher S."/>
            <person name="Estelle M."/>
            <person name="Fawcett J.A."/>
            <person name="Gundlach H."/>
            <person name="Hanada K."/>
            <person name="Heyl A."/>
            <person name="Hicks K.A."/>
            <person name="Hugh J."/>
            <person name="Lohr M."/>
            <person name="Mayer K."/>
            <person name="Melkozernov A."/>
            <person name="Murata T."/>
            <person name="Nelson D."/>
            <person name="Pils B."/>
            <person name="Prigge M."/>
            <person name="Reiss B."/>
            <person name="Renner T."/>
            <person name="Rombauts S."/>
            <person name="Rushton P."/>
            <person name="Sanderfoot A."/>
            <person name="Schween G."/>
            <person name="Shiu S.-H."/>
            <person name="Stueber K."/>
            <person name="Theodoulou F.L."/>
            <person name="Tu H."/>
            <person name="Van de Peer Y."/>
            <person name="Verrier P.J."/>
            <person name="Waters E."/>
            <person name="Wood A."/>
            <person name="Yang L."/>
            <person name="Cove D."/>
            <person name="Cuming A."/>
            <person name="Hasebe M."/>
            <person name="Lucas S."/>
            <person name="Mishler D.B."/>
            <person name="Reski R."/>
            <person name="Grigoriev I."/>
            <person name="Quatrano R.S."/>
            <person name="Boore J.L."/>
        </authorList>
    </citation>
    <scope>NUCLEOTIDE SEQUENCE [LARGE SCALE GENOMIC DNA]</scope>
    <source>
        <strain evidence="17 18">cv. Gransden 2004</strain>
    </source>
</reference>
<dbReference type="GO" id="GO:0008270">
    <property type="term" value="F:zinc ion binding"/>
    <property type="evidence" value="ECO:0007669"/>
    <property type="project" value="UniProtKB-KW"/>
</dbReference>
<dbReference type="InterPro" id="IPR001650">
    <property type="entry name" value="Helicase_C-like"/>
</dbReference>
<dbReference type="InterPro" id="IPR049730">
    <property type="entry name" value="SNF2/RAD54-like_C"/>
</dbReference>
<evidence type="ECO:0000256" key="2">
    <source>
        <dbReference type="ARBA" id="ARBA00022723"/>
    </source>
</evidence>
<organism evidence="16">
    <name type="scientific">Physcomitrium patens</name>
    <name type="common">Spreading-leaved earth moss</name>
    <name type="synonym">Physcomitrella patens</name>
    <dbReference type="NCBI Taxonomy" id="3218"/>
    <lineage>
        <taxon>Eukaryota</taxon>
        <taxon>Viridiplantae</taxon>
        <taxon>Streptophyta</taxon>
        <taxon>Embryophyta</taxon>
        <taxon>Bryophyta</taxon>
        <taxon>Bryophytina</taxon>
        <taxon>Bryopsida</taxon>
        <taxon>Funariidae</taxon>
        <taxon>Funariales</taxon>
        <taxon>Funariaceae</taxon>
        <taxon>Physcomitrium</taxon>
    </lineage>
</organism>
<dbReference type="STRING" id="3218.A0A2K1JXB9"/>
<dbReference type="Pfam" id="PF00385">
    <property type="entry name" value="Chromo"/>
    <property type="match status" value="2"/>
</dbReference>
<dbReference type="PANTHER" id="PTHR45623">
    <property type="entry name" value="CHROMODOMAIN-HELICASE-DNA-BINDING PROTEIN 3-RELATED-RELATED"/>
    <property type="match status" value="1"/>
</dbReference>
<dbReference type="GO" id="GO:0006338">
    <property type="term" value="P:chromatin remodeling"/>
    <property type="evidence" value="ECO:0000318"/>
    <property type="project" value="GO_Central"/>
</dbReference>
<feature type="domain" description="Helicase ATP-binding" evidence="14">
    <location>
        <begin position="603"/>
        <end position="772"/>
    </location>
</feature>
<protein>
    <recommendedName>
        <fullName evidence="19">SNF2 family DNA-dependent ATPase</fullName>
    </recommendedName>
</protein>
<feature type="compositionally biased region" description="Polar residues" evidence="11">
    <location>
        <begin position="1366"/>
        <end position="1395"/>
    </location>
</feature>
<keyword evidence="2" id="KW-0479">Metal-binding</keyword>
<dbReference type="InterPro" id="IPR038718">
    <property type="entry name" value="SNF2-like_sf"/>
</dbReference>
<feature type="domain" description="Chromo" evidence="12">
    <location>
        <begin position="495"/>
        <end position="567"/>
    </location>
</feature>
<dbReference type="PaxDb" id="3218-PP1S245_50V6.1"/>
<feature type="compositionally biased region" description="Basic residues" evidence="11">
    <location>
        <begin position="221"/>
        <end position="234"/>
    </location>
</feature>
<dbReference type="InterPro" id="IPR027417">
    <property type="entry name" value="P-loop_NTPase"/>
</dbReference>
<evidence type="ECO:0000313" key="18">
    <source>
        <dbReference type="Proteomes" id="UP000006727"/>
    </source>
</evidence>
<feature type="compositionally biased region" description="Low complexity" evidence="11">
    <location>
        <begin position="1261"/>
        <end position="1283"/>
    </location>
</feature>
<keyword evidence="5 10" id="KW-0863">Zinc-finger</keyword>
<dbReference type="GO" id="GO:0003677">
    <property type="term" value="F:DNA binding"/>
    <property type="evidence" value="ECO:0000318"/>
    <property type="project" value="GO_Central"/>
</dbReference>
<dbReference type="Gramene" id="Pp3c10_2280V3.2">
    <property type="protein sequence ID" value="Pp3c10_2280V3.2"/>
    <property type="gene ID" value="Pp3c10_2280"/>
</dbReference>
<feature type="compositionally biased region" description="Polar residues" evidence="11">
    <location>
        <begin position="1464"/>
        <end position="1487"/>
    </location>
</feature>
<dbReference type="CDD" id="cd18793">
    <property type="entry name" value="SF2_C_SNF"/>
    <property type="match status" value="1"/>
</dbReference>
<dbReference type="PROSITE" id="PS50013">
    <property type="entry name" value="CHROMO_2"/>
    <property type="match status" value="2"/>
</dbReference>